<evidence type="ECO:0000256" key="2">
    <source>
        <dbReference type="ARBA" id="ARBA00022598"/>
    </source>
</evidence>
<dbReference type="GO" id="GO:0031956">
    <property type="term" value="F:medium-chain fatty acid-CoA ligase activity"/>
    <property type="evidence" value="ECO:0007669"/>
    <property type="project" value="TreeGrafter"/>
</dbReference>
<protein>
    <recommendedName>
        <fullName evidence="6">AMP-dependent synthetase/ligase domain-containing protein</fullName>
    </recommendedName>
</protein>
<dbReference type="EMBL" id="UINC01022587">
    <property type="protein sequence ID" value="SVA92521.1"/>
    <property type="molecule type" value="Genomic_DNA"/>
</dbReference>
<dbReference type="Pfam" id="PF13193">
    <property type="entry name" value="AMP-binding_C"/>
    <property type="match status" value="1"/>
</dbReference>
<feature type="non-terminal residue" evidence="5">
    <location>
        <position position="1"/>
    </location>
</feature>
<accession>A0A381ZU98</accession>
<dbReference type="GO" id="GO:0006631">
    <property type="term" value="P:fatty acid metabolic process"/>
    <property type="evidence" value="ECO:0007669"/>
    <property type="project" value="TreeGrafter"/>
</dbReference>
<feature type="domain" description="AMP-binding enzyme C-terminal" evidence="4">
    <location>
        <begin position="444"/>
        <end position="478"/>
    </location>
</feature>
<dbReference type="AlphaFoldDB" id="A0A381ZU98"/>
<keyword evidence="2" id="KW-0436">Ligase</keyword>
<dbReference type="PANTHER" id="PTHR43201">
    <property type="entry name" value="ACYL-COA SYNTHETASE"/>
    <property type="match status" value="1"/>
</dbReference>
<dbReference type="PANTHER" id="PTHR43201:SF5">
    <property type="entry name" value="MEDIUM-CHAIN ACYL-COA LIGASE ACSF2, MITOCHONDRIAL"/>
    <property type="match status" value="1"/>
</dbReference>
<reference evidence="5" key="1">
    <citation type="submission" date="2018-05" db="EMBL/GenBank/DDBJ databases">
        <authorList>
            <person name="Lanie J.A."/>
            <person name="Ng W.-L."/>
            <person name="Kazmierczak K.M."/>
            <person name="Andrzejewski T.M."/>
            <person name="Davidsen T.M."/>
            <person name="Wayne K.J."/>
            <person name="Tettelin H."/>
            <person name="Glass J.I."/>
            <person name="Rusch D."/>
            <person name="Podicherti R."/>
            <person name="Tsui H.-C.T."/>
            <person name="Winkler M.E."/>
        </authorList>
    </citation>
    <scope>NUCLEOTIDE SEQUENCE</scope>
</reference>
<dbReference type="InterPro" id="IPR025110">
    <property type="entry name" value="AMP-bd_C"/>
</dbReference>
<feature type="domain" description="AMP-dependent synthetase/ligase" evidence="3">
    <location>
        <begin position="29"/>
        <end position="392"/>
    </location>
</feature>
<comment type="similarity">
    <text evidence="1">Belongs to the ATP-dependent AMP-binding enzyme family.</text>
</comment>
<organism evidence="5">
    <name type="scientific">marine metagenome</name>
    <dbReference type="NCBI Taxonomy" id="408172"/>
    <lineage>
        <taxon>unclassified sequences</taxon>
        <taxon>metagenomes</taxon>
        <taxon>ecological metagenomes</taxon>
    </lineage>
</organism>
<dbReference type="InterPro" id="IPR000873">
    <property type="entry name" value="AMP-dep_synth/lig_dom"/>
</dbReference>
<name>A0A381ZU98_9ZZZZ</name>
<dbReference type="Gene3D" id="2.30.38.10">
    <property type="entry name" value="Luciferase, Domain 3"/>
    <property type="match status" value="1"/>
</dbReference>
<evidence type="ECO:0008006" key="6">
    <source>
        <dbReference type="Google" id="ProtNLM"/>
    </source>
</evidence>
<evidence type="ECO:0000313" key="5">
    <source>
        <dbReference type="EMBL" id="SVA92521.1"/>
    </source>
</evidence>
<evidence type="ECO:0000259" key="3">
    <source>
        <dbReference type="Pfam" id="PF00501"/>
    </source>
</evidence>
<evidence type="ECO:0000256" key="1">
    <source>
        <dbReference type="ARBA" id="ARBA00006432"/>
    </source>
</evidence>
<proteinExistence type="inferred from homology"/>
<gene>
    <name evidence="5" type="ORF">METZ01_LOCUS145375</name>
</gene>
<dbReference type="SUPFAM" id="SSF56801">
    <property type="entry name" value="Acetyl-CoA synthetase-like"/>
    <property type="match status" value="1"/>
</dbReference>
<evidence type="ECO:0000259" key="4">
    <source>
        <dbReference type="Pfam" id="PF13193"/>
    </source>
</evidence>
<dbReference type="PROSITE" id="PS00455">
    <property type="entry name" value="AMP_BINDING"/>
    <property type="match status" value="1"/>
</dbReference>
<sequence length="481" mass="52929">VYDVQLTESLFTAEVDDSVREITIGDLLREVAAEHPSAPALVEVKPEGDTRRRWTYRELLSDSEKLALALSTRFHPGERITVWAPNVPEWLLMEYACAFAGIILVTANPAYQSRELRYVLKQSDSVALFRVESYRGNPMAQIAIQATQGLDAIREIVDLEDQKAVYRAGEQASMLPEVAPGDAVMIQYTSGTTGFPKGAVLTHRGLVNNARFYAGRAQTHQNTVWANIMPMFHTSGCGMVSLGCLQAACTMLLVTLFDPLVVTRLIEQEKVSTLLGVPTMLVALLESLEQQPYDMSSMEMVSSGGATVAPELVRNIKKVFDCTFGTLYGQTETSPVITQHHHDDSLEDICNTIGQPLPQTHVSIRSVDENQVVSLDTVGEICVRAYCNMIEYHANPSATAETIDGEGWLHTGDLGTMDSRGYIRITGRVKEMIIRGGENLFPAEIENVLLEHPLITEVAVVGIPDDKWGEVVACFIRADAT</sequence>
<dbReference type="InterPro" id="IPR020845">
    <property type="entry name" value="AMP-binding_CS"/>
</dbReference>
<dbReference type="Gene3D" id="3.40.50.980">
    <property type="match status" value="2"/>
</dbReference>
<feature type="non-terminal residue" evidence="5">
    <location>
        <position position="481"/>
    </location>
</feature>
<dbReference type="Pfam" id="PF00501">
    <property type="entry name" value="AMP-binding"/>
    <property type="match status" value="1"/>
</dbReference>
<dbReference type="InterPro" id="IPR045851">
    <property type="entry name" value="AMP-bd_C_sf"/>
</dbReference>
<dbReference type="Gene3D" id="3.30.300.30">
    <property type="match status" value="1"/>
</dbReference>